<keyword evidence="2" id="KW-1185">Reference proteome</keyword>
<evidence type="ECO:0000313" key="2">
    <source>
        <dbReference type="Proteomes" id="UP001221757"/>
    </source>
</evidence>
<organism evidence="1 2">
    <name type="scientific">Mycena rosella</name>
    <name type="common">Pink bonnet</name>
    <name type="synonym">Agaricus rosellus</name>
    <dbReference type="NCBI Taxonomy" id="1033263"/>
    <lineage>
        <taxon>Eukaryota</taxon>
        <taxon>Fungi</taxon>
        <taxon>Dikarya</taxon>
        <taxon>Basidiomycota</taxon>
        <taxon>Agaricomycotina</taxon>
        <taxon>Agaricomycetes</taxon>
        <taxon>Agaricomycetidae</taxon>
        <taxon>Agaricales</taxon>
        <taxon>Marasmiineae</taxon>
        <taxon>Mycenaceae</taxon>
        <taxon>Mycena</taxon>
    </lineage>
</organism>
<sequence length="52" mass="5971">GLAIFEGETYAKILEVFANEEYWRVIIPDEANVIAREECQALPLDLFTVLEK</sequence>
<dbReference type="Proteomes" id="UP001221757">
    <property type="component" value="Unassembled WGS sequence"/>
</dbReference>
<name>A0AAD7GXN6_MYCRO</name>
<dbReference type="EMBL" id="JARKIE010000005">
    <property type="protein sequence ID" value="KAJ7707586.1"/>
    <property type="molecule type" value="Genomic_DNA"/>
</dbReference>
<protein>
    <submittedName>
        <fullName evidence="1">Uncharacterized protein</fullName>
    </submittedName>
</protein>
<dbReference type="AlphaFoldDB" id="A0AAD7GXN6"/>
<evidence type="ECO:0000313" key="1">
    <source>
        <dbReference type="EMBL" id="KAJ7707586.1"/>
    </source>
</evidence>
<proteinExistence type="predicted"/>
<gene>
    <name evidence="1" type="ORF">B0H17DRAFT_917969</name>
</gene>
<comment type="caution">
    <text evidence="1">The sequence shown here is derived from an EMBL/GenBank/DDBJ whole genome shotgun (WGS) entry which is preliminary data.</text>
</comment>
<reference evidence="1" key="1">
    <citation type="submission" date="2023-03" db="EMBL/GenBank/DDBJ databases">
        <title>Massive genome expansion in bonnet fungi (Mycena s.s.) driven by repeated elements and novel gene families across ecological guilds.</title>
        <authorList>
            <consortium name="Lawrence Berkeley National Laboratory"/>
            <person name="Harder C.B."/>
            <person name="Miyauchi S."/>
            <person name="Viragh M."/>
            <person name="Kuo A."/>
            <person name="Thoen E."/>
            <person name="Andreopoulos B."/>
            <person name="Lu D."/>
            <person name="Skrede I."/>
            <person name="Drula E."/>
            <person name="Henrissat B."/>
            <person name="Morin E."/>
            <person name="Kohler A."/>
            <person name="Barry K."/>
            <person name="LaButti K."/>
            <person name="Morin E."/>
            <person name="Salamov A."/>
            <person name="Lipzen A."/>
            <person name="Mereny Z."/>
            <person name="Hegedus B."/>
            <person name="Baldrian P."/>
            <person name="Stursova M."/>
            <person name="Weitz H."/>
            <person name="Taylor A."/>
            <person name="Grigoriev I.V."/>
            <person name="Nagy L.G."/>
            <person name="Martin F."/>
            <person name="Kauserud H."/>
        </authorList>
    </citation>
    <scope>NUCLEOTIDE SEQUENCE</scope>
    <source>
        <strain evidence="1">CBHHK067</strain>
    </source>
</reference>
<feature type="non-terminal residue" evidence="1">
    <location>
        <position position="1"/>
    </location>
</feature>
<accession>A0AAD7GXN6</accession>